<gene>
    <name evidence="2" type="ORF">ACG00Y_08120</name>
</gene>
<protein>
    <submittedName>
        <fullName evidence="2">Uncharacterized protein</fullName>
    </submittedName>
</protein>
<evidence type="ECO:0000313" key="3">
    <source>
        <dbReference type="Proteomes" id="UP001606210"/>
    </source>
</evidence>
<dbReference type="EMBL" id="JBIGHV010000003">
    <property type="protein sequence ID" value="MFG6429870.1"/>
    <property type="molecule type" value="Genomic_DNA"/>
</dbReference>
<dbReference type="RefSeq" id="WP_394477680.1">
    <property type="nucleotide sequence ID" value="NZ_JBIGHV010000003.1"/>
</dbReference>
<name>A0ABW7F2D6_9BURK</name>
<dbReference type="PROSITE" id="PS51257">
    <property type="entry name" value="PROKAR_LIPOPROTEIN"/>
    <property type="match status" value="1"/>
</dbReference>
<keyword evidence="3" id="KW-1185">Reference proteome</keyword>
<dbReference type="Proteomes" id="UP001606210">
    <property type="component" value="Unassembled WGS sequence"/>
</dbReference>
<reference evidence="2 3" key="1">
    <citation type="submission" date="2024-08" db="EMBL/GenBank/DDBJ databases">
        <authorList>
            <person name="Lu H."/>
        </authorList>
    </citation>
    <scope>NUCLEOTIDE SEQUENCE [LARGE SCALE GENOMIC DNA]</scope>
    <source>
        <strain evidence="2 3">LYH14W</strain>
    </source>
</reference>
<proteinExistence type="predicted"/>
<keyword evidence="1" id="KW-0732">Signal</keyword>
<accession>A0ABW7F2D6</accession>
<feature type="signal peptide" evidence="1">
    <location>
        <begin position="1"/>
        <end position="23"/>
    </location>
</feature>
<sequence length="42" mass="4310">MKSKLFKIGAAVALLSGSAAAFATQACCGDIACCIQQWLCCL</sequence>
<evidence type="ECO:0000313" key="2">
    <source>
        <dbReference type="EMBL" id="MFG6429870.1"/>
    </source>
</evidence>
<comment type="caution">
    <text evidence="2">The sequence shown here is derived from an EMBL/GenBank/DDBJ whole genome shotgun (WGS) entry which is preliminary data.</text>
</comment>
<feature type="chain" id="PRO_5045930773" evidence="1">
    <location>
        <begin position="24"/>
        <end position="42"/>
    </location>
</feature>
<organism evidence="2 3">
    <name type="scientific">Pelomonas parva</name>
    <dbReference type="NCBI Taxonomy" id="3299032"/>
    <lineage>
        <taxon>Bacteria</taxon>
        <taxon>Pseudomonadati</taxon>
        <taxon>Pseudomonadota</taxon>
        <taxon>Betaproteobacteria</taxon>
        <taxon>Burkholderiales</taxon>
        <taxon>Sphaerotilaceae</taxon>
        <taxon>Roseateles</taxon>
    </lineage>
</organism>
<evidence type="ECO:0000256" key="1">
    <source>
        <dbReference type="SAM" id="SignalP"/>
    </source>
</evidence>